<dbReference type="Gene3D" id="3.40.630.40">
    <property type="entry name" value="Zn-dependent exopeptidases"/>
    <property type="match status" value="1"/>
</dbReference>
<evidence type="ECO:0000313" key="6">
    <source>
        <dbReference type="EMBL" id="CAA6816957.1"/>
    </source>
</evidence>
<dbReference type="AlphaFoldDB" id="A0A6S6TFH0"/>
<evidence type="ECO:0000259" key="5">
    <source>
        <dbReference type="SMART" id="SM00646"/>
    </source>
</evidence>
<name>A0A6S6TFH0_9GAMM</name>
<dbReference type="InterPro" id="IPR050695">
    <property type="entry name" value="N-acetylmuramoyl_amidase_3"/>
</dbReference>
<accession>A0A6S6TFH0</accession>
<reference evidence="6" key="1">
    <citation type="submission" date="2020-01" db="EMBL/GenBank/DDBJ databases">
        <authorList>
            <person name="Meier V. D."/>
            <person name="Meier V D."/>
        </authorList>
    </citation>
    <scope>NUCLEOTIDE SEQUENCE</scope>
    <source>
        <strain evidence="6">HLG_WM_MAG_07</strain>
    </source>
</reference>
<dbReference type="Pfam" id="PF01520">
    <property type="entry name" value="Amidase_3"/>
    <property type="match status" value="1"/>
</dbReference>
<dbReference type="SMART" id="SM00646">
    <property type="entry name" value="Ami_3"/>
    <property type="match status" value="1"/>
</dbReference>
<dbReference type="GO" id="GO:0009253">
    <property type="term" value="P:peptidoglycan catabolic process"/>
    <property type="evidence" value="ECO:0007669"/>
    <property type="project" value="InterPro"/>
</dbReference>
<protein>
    <recommendedName>
        <fullName evidence="2">N-acetylmuramoyl-L-alanine amidase</fullName>
        <ecNumber evidence="2">3.5.1.28</ecNumber>
    </recommendedName>
</protein>
<sequence length="241" mass="27506">MKNFLLAITLAFSCYASTLMANNNAVIAIDIGHTLKNHGSTSARGVGEFHFNKTIATQLQAKLKEQGYPNTLLINPEGKKIRLKERTQFAHKHKADVFISIHHDSMQLQFLKRWRYQGKEYLHGERFKGYSLFISQQTQHKKENLQLANAIADSMLESRFVPTLHHAMPIKGENRKLLDKTKGIYAFPELAVLRTARMPAILVECGIIVNKDEEVLLSNKEYQKRISDAIAIGIMKFLEEQ</sequence>
<feature type="chain" id="PRO_5028026143" description="N-acetylmuramoyl-L-alanine amidase" evidence="4">
    <location>
        <begin position="22"/>
        <end position="241"/>
    </location>
</feature>
<evidence type="ECO:0000256" key="2">
    <source>
        <dbReference type="ARBA" id="ARBA00011901"/>
    </source>
</evidence>
<dbReference type="EC" id="3.5.1.28" evidence="2"/>
<evidence type="ECO:0000256" key="1">
    <source>
        <dbReference type="ARBA" id="ARBA00001561"/>
    </source>
</evidence>
<feature type="domain" description="MurNAc-LAA" evidence="5">
    <location>
        <begin position="87"/>
        <end position="235"/>
    </location>
</feature>
<organism evidence="6">
    <name type="scientific">uncultured Thiotrichaceae bacterium</name>
    <dbReference type="NCBI Taxonomy" id="298394"/>
    <lineage>
        <taxon>Bacteria</taxon>
        <taxon>Pseudomonadati</taxon>
        <taxon>Pseudomonadota</taxon>
        <taxon>Gammaproteobacteria</taxon>
        <taxon>Thiotrichales</taxon>
        <taxon>Thiotrichaceae</taxon>
        <taxon>environmental samples</taxon>
    </lineage>
</organism>
<dbReference type="PANTHER" id="PTHR30404:SF0">
    <property type="entry name" value="N-ACETYLMURAMOYL-L-ALANINE AMIDASE AMIC"/>
    <property type="match status" value="1"/>
</dbReference>
<dbReference type="GO" id="GO:0030288">
    <property type="term" value="C:outer membrane-bounded periplasmic space"/>
    <property type="evidence" value="ECO:0007669"/>
    <property type="project" value="TreeGrafter"/>
</dbReference>
<proteinExistence type="predicted"/>
<dbReference type="PANTHER" id="PTHR30404">
    <property type="entry name" value="N-ACETYLMURAMOYL-L-ALANINE AMIDASE"/>
    <property type="match status" value="1"/>
</dbReference>
<dbReference type="GO" id="GO:0008745">
    <property type="term" value="F:N-acetylmuramoyl-L-alanine amidase activity"/>
    <property type="evidence" value="ECO:0007669"/>
    <property type="project" value="UniProtKB-EC"/>
</dbReference>
<comment type="catalytic activity">
    <reaction evidence="1">
        <text>Hydrolyzes the link between N-acetylmuramoyl residues and L-amino acid residues in certain cell-wall glycopeptides.</text>
        <dbReference type="EC" id="3.5.1.28"/>
    </reaction>
</comment>
<dbReference type="EMBL" id="CACVAY010000079">
    <property type="protein sequence ID" value="CAA6816957.1"/>
    <property type="molecule type" value="Genomic_DNA"/>
</dbReference>
<evidence type="ECO:0000256" key="3">
    <source>
        <dbReference type="ARBA" id="ARBA00022801"/>
    </source>
</evidence>
<dbReference type="CDD" id="cd02696">
    <property type="entry name" value="MurNAc-LAA"/>
    <property type="match status" value="1"/>
</dbReference>
<gene>
    <name evidence="6" type="ORF">HELGO_WM17047</name>
</gene>
<evidence type="ECO:0000256" key="4">
    <source>
        <dbReference type="SAM" id="SignalP"/>
    </source>
</evidence>
<keyword evidence="3 6" id="KW-0378">Hydrolase</keyword>
<feature type="signal peptide" evidence="4">
    <location>
        <begin position="1"/>
        <end position="21"/>
    </location>
</feature>
<dbReference type="SUPFAM" id="SSF53187">
    <property type="entry name" value="Zn-dependent exopeptidases"/>
    <property type="match status" value="1"/>
</dbReference>
<dbReference type="InterPro" id="IPR002508">
    <property type="entry name" value="MurNAc-LAA_cat"/>
</dbReference>
<keyword evidence="4" id="KW-0732">Signal</keyword>